<dbReference type="PANTHER" id="PTHR47178">
    <property type="entry name" value="MONOOXYGENASE, FAD-BINDING"/>
    <property type="match status" value="1"/>
</dbReference>
<evidence type="ECO:0000256" key="1">
    <source>
        <dbReference type="ARBA" id="ARBA00022630"/>
    </source>
</evidence>
<keyword evidence="4" id="KW-0503">Monooxygenase</keyword>
<dbReference type="Pfam" id="PF01494">
    <property type="entry name" value="FAD_binding_3"/>
    <property type="match status" value="1"/>
</dbReference>
<proteinExistence type="predicted"/>
<gene>
    <name evidence="7" type="ORF">JOF55_002164</name>
</gene>
<sequence length="408" mass="44225">MSLHVLIAGAGLGGLTLAHGLRKAGVDVTVYERDPRHDFRLQGYRIHIDAPGHTALAECLPEDLYELYIATSTATPDKQVAMFFDHRFDKTGEGDARAGDFTPARSPTAVNRHTLRQILLTGLDGALRFGRELVGYEQTDAGVQAHFADGSVANGDVLVAADGINSVVRHQLLPHAEICDTGVRAITGKTTMAALEADFPEELHNTFTGVHGPDYRTLAMAEYRSRRPQQEAATELVPDARLDPVPDYLMWLQLAPVGDLPIREQALWRTDSATLHGIALDMLDGWHPTLRRLVERADKPSTFPLSVRAVLPVNPWQTSNVTLLGDAIHAMAPIGGRGANTALCDAASLSAKLRAADRGQLSLYPAIAEYESRMREQGQEAVIASLHKSGPSLGARSPYSPEQTRTAS</sequence>
<dbReference type="SUPFAM" id="SSF51905">
    <property type="entry name" value="FAD/NAD(P)-binding domain"/>
    <property type="match status" value="1"/>
</dbReference>
<evidence type="ECO:0000256" key="3">
    <source>
        <dbReference type="ARBA" id="ARBA00023002"/>
    </source>
</evidence>
<name>A0AAE3ZBQ1_9ACTN</name>
<comment type="caution">
    <text evidence="7">The sequence shown here is derived from an EMBL/GenBank/DDBJ whole genome shotgun (WGS) entry which is preliminary data.</text>
</comment>
<evidence type="ECO:0000256" key="2">
    <source>
        <dbReference type="ARBA" id="ARBA00022827"/>
    </source>
</evidence>
<feature type="region of interest" description="Disordered" evidence="5">
    <location>
        <begin position="387"/>
        <end position="408"/>
    </location>
</feature>
<dbReference type="Pfam" id="PF13450">
    <property type="entry name" value="NAD_binding_8"/>
    <property type="match status" value="1"/>
</dbReference>
<accession>A0AAE3ZBQ1</accession>
<evidence type="ECO:0000256" key="4">
    <source>
        <dbReference type="ARBA" id="ARBA00023033"/>
    </source>
</evidence>
<evidence type="ECO:0000313" key="7">
    <source>
        <dbReference type="EMBL" id="MDR7301983.1"/>
    </source>
</evidence>
<dbReference type="PANTHER" id="PTHR47178:SF5">
    <property type="entry name" value="FAD-BINDING DOMAIN-CONTAINING PROTEIN"/>
    <property type="match status" value="1"/>
</dbReference>
<dbReference type="GO" id="GO:0004497">
    <property type="term" value="F:monooxygenase activity"/>
    <property type="evidence" value="ECO:0007669"/>
    <property type="project" value="UniProtKB-KW"/>
</dbReference>
<keyword evidence="8" id="KW-1185">Reference proteome</keyword>
<feature type="domain" description="FAD-binding" evidence="6">
    <location>
        <begin position="313"/>
        <end position="376"/>
    </location>
</feature>
<dbReference type="GO" id="GO:0071949">
    <property type="term" value="F:FAD binding"/>
    <property type="evidence" value="ECO:0007669"/>
    <property type="project" value="InterPro"/>
</dbReference>
<keyword evidence="1" id="KW-0285">Flavoprotein</keyword>
<evidence type="ECO:0000259" key="6">
    <source>
        <dbReference type="Pfam" id="PF01494"/>
    </source>
</evidence>
<dbReference type="Gene3D" id="3.50.50.60">
    <property type="entry name" value="FAD/NAD(P)-binding domain"/>
    <property type="match status" value="1"/>
</dbReference>
<protein>
    <submittedName>
        <fullName evidence="7">2-polyprenyl-6-methoxyphenol hydroxylase-like FAD-dependent oxidoreductase</fullName>
    </submittedName>
</protein>
<organism evidence="7 8">
    <name type="scientific">Haloactinomyces albus</name>
    <dbReference type="NCBI Taxonomy" id="1352928"/>
    <lineage>
        <taxon>Bacteria</taxon>
        <taxon>Bacillati</taxon>
        <taxon>Actinomycetota</taxon>
        <taxon>Actinomycetes</taxon>
        <taxon>Actinopolysporales</taxon>
        <taxon>Actinopolysporaceae</taxon>
        <taxon>Haloactinomyces</taxon>
    </lineage>
</organism>
<dbReference type="PRINTS" id="PR00420">
    <property type="entry name" value="RNGMNOXGNASE"/>
</dbReference>
<keyword evidence="3" id="KW-0560">Oxidoreductase</keyword>
<dbReference type="Proteomes" id="UP001180845">
    <property type="component" value="Unassembled WGS sequence"/>
</dbReference>
<dbReference type="InterPro" id="IPR002938">
    <property type="entry name" value="FAD-bd"/>
</dbReference>
<dbReference type="RefSeq" id="WP_310273100.1">
    <property type="nucleotide sequence ID" value="NZ_JAVDXW010000001.1"/>
</dbReference>
<evidence type="ECO:0000256" key="5">
    <source>
        <dbReference type="SAM" id="MobiDB-lite"/>
    </source>
</evidence>
<dbReference type="InterPro" id="IPR036188">
    <property type="entry name" value="FAD/NAD-bd_sf"/>
</dbReference>
<keyword evidence="2" id="KW-0274">FAD</keyword>
<dbReference type="EMBL" id="JAVDXW010000001">
    <property type="protein sequence ID" value="MDR7301983.1"/>
    <property type="molecule type" value="Genomic_DNA"/>
</dbReference>
<reference evidence="7" key="1">
    <citation type="submission" date="2023-07" db="EMBL/GenBank/DDBJ databases">
        <title>Sequencing the genomes of 1000 actinobacteria strains.</title>
        <authorList>
            <person name="Klenk H.-P."/>
        </authorList>
    </citation>
    <scope>NUCLEOTIDE SEQUENCE</scope>
    <source>
        <strain evidence="7">DSM 45977</strain>
    </source>
</reference>
<dbReference type="AlphaFoldDB" id="A0AAE3ZBQ1"/>
<evidence type="ECO:0000313" key="8">
    <source>
        <dbReference type="Proteomes" id="UP001180845"/>
    </source>
</evidence>